<dbReference type="AlphaFoldDB" id="A0A645HUH5"/>
<organism evidence="1">
    <name type="scientific">bioreactor metagenome</name>
    <dbReference type="NCBI Taxonomy" id="1076179"/>
    <lineage>
        <taxon>unclassified sequences</taxon>
        <taxon>metagenomes</taxon>
        <taxon>ecological metagenomes</taxon>
    </lineage>
</organism>
<dbReference type="Gene3D" id="3.40.50.300">
    <property type="entry name" value="P-loop containing nucleotide triphosphate hydrolases"/>
    <property type="match status" value="1"/>
</dbReference>
<name>A0A645HUH5_9ZZZZ</name>
<dbReference type="InterPro" id="IPR027417">
    <property type="entry name" value="P-loop_NTPase"/>
</dbReference>
<sequence length="122" mass="14051">MNFPYDVAAEVLISLGGDMELIARRAADSFDYIFHFVQLKDKSQKRLKGIYEMHFDKITDKIVITQICAYNYQTDSWAWCNLISNDKAIAGIEENQESFNRFSNLLKSLSEENPMEMGEHSG</sequence>
<reference evidence="1" key="1">
    <citation type="submission" date="2019-08" db="EMBL/GenBank/DDBJ databases">
        <authorList>
            <person name="Kucharzyk K."/>
            <person name="Murdoch R.W."/>
            <person name="Higgins S."/>
            <person name="Loffler F."/>
        </authorList>
    </citation>
    <scope>NUCLEOTIDE SEQUENCE</scope>
</reference>
<gene>
    <name evidence="1" type="ORF">SDC9_189678</name>
</gene>
<comment type="caution">
    <text evidence="1">The sequence shown here is derived from an EMBL/GenBank/DDBJ whole genome shotgun (WGS) entry which is preliminary data.</text>
</comment>
<protein>
    <submittedName>
        <fullName evidence="1">Uncharacterized protein</fullName>
    </submittedName>
</protein>
<evidence type="ECO:0000313" key="1">
    <source>
        <dbReference type="EMBL" id="MPN42122.1"/>
    </source>
</evidence>
<dbReference type="EMBL" id="VSSQ01099633">
    <property type="protein sequence ID" value="MPN42122.1"/>
    <property type="molecule type" value="Genomic_DNA"/>
</dbReference>
<accession>A0A645HUH5</accession>
<proteinExistence type="predicted"/>